<evidence type="ECO:0000256" key="15">
    <source>
        <dbReference type="ARBA" id="ARBA00049255"/>
    </source>
</evidence>
<dbReference type="Pfam" id="PF18553">
    <property type="entry name" value="PheRS_DBD3"/>
    <property type="match status" value="1"/>
</dbReference>
<dbReference type="Proteomes" id="UP000016927">
    <property type="component" value="Unassembled WGS sequence"/>
</dbReference>
<dbReference type="VEuPathDB" id="MicrosporidiaDB:NBO_63g0014"/>
<evidence type="ECO:0000313" key="18">
    <source>
        <dbReference type="EMBL" id="EOB13695.1"/>
    </source>
</evidence>
<dbReference type="GO" id="GO:0006432">
    <property type="term" value="P:phenylalanyl-tRNA aminoacylation"/>
    <property type="evidence" value="ECO:0007669"/>
    <property type="project" value="InterPro"/>
</dbReference>
<dbReference type="OrthoDB" id="238316at2759"/>
<keyword evidence="13 18" id="KW-0030">Aminoacyl-tRNA synthetase</keyword>
<organism evidence="18 19">
    <name type="scientific">Nosema bombycis (strain CQ1 / CVCC 102059)</name>
    <name type="common">Microsporidian parasite</name>
    <name type="synonym">Pebrine of silkworm</name>
    <dbReference type="NCBI Taxonomy" id="578461"/>
    <lineage>
        <taxon>Eukaryota</taxon>
        <taxon>Fungi</taxon>
        <taxon>Fungi incertae sedis</taxon>
        <taxon>Microsporidia</taxon>
        <taxon>Nosematidae</taxon>
        <taxon>Nosema</taxon>
    </lineage>
</organism>
<dbReference type="GO" id="GO:0004826">
    <property type="term" value="F:phenylalanine-tRNA ligase activity"/>
    <property type="evidence" value="ECO:0007669"/>
    <property type="project" value="UniProtKB-EC"/>
</dbReference>
<dbReference type="NCBIfam" id="NF003210">
    <property type="entry name" value="PRK04172.1"/>
    <property type="match status" value="1"/>
</dbReference>
<sequence>MDLSKKIIDCLNKNEQFSSEILNEDNKVLHPVILSLSSREIINYELVEFIDYQLTDEGENILNNGSYEYVLFRSIPDEGMPLNEVDKHKLGKINAFKNKWIRKEGDMVYKNVENAVDLVQNILIEIKNGSRDLDNINTMKKRKLITPVKKNIYKISKGLNFNNQLDYVTELTSKMLISEKYKDVTFKPYNFDSTGNIPQTGALHPLMKVREEIKKIFLEMGFTEMNTSQYVESSFWNFDALFQPQQHPSRDAHDTFFMKTPSKTNNIPQDYLENVKHVHTHGAYGSDGHHHEWEIEEATKNILRSHTTSVSAKYLYNISKTGYKPTKLFSIDKVFRNETLDSTHLAEFNQVEGVILGKNLTIGNLMAIMGKFFEKLGIKKIKFKPAFNPYTEPSMEVFGYHEGFKKWIEVGNSGMFRPELLRPMGFDEDVRAIGFGLSLERPTMIKYNINNIRDLVGPKVDFDFIKRSGFCYF</sequence>
<evidence type="ECO:0000256" key="8">
    <source>
        <dbReference type="ARBA" id="ARBA00022723"/>
    </source>
</evidence>
<dbReference type="PROSITE" id="PS50862">
    <property type="entry name" value="AA_TRNA_LIGASE_II"/>
    <property type="match status" value="1"/>
</dbReference>
<dbReference type="GO" id="GO:0005524">
    <property type="term" value="F:ATP binding"/>
    <property type="evidence" value="ECO:0007669"/>
    <property type="project" value="UniProtKB-KW"/>
</dbReference>
<comment type="subcellular location">
    <subcellularLocation>
        <location evidence="2">Cytoplasm</location>
    </subcellularLocation>
</comment>
<dbReference type="InterPro" id="IPR002319">
    <property type="entry name" value="Phenylalanyl-tRNA_Synthase"/>
</dbReference>
<evidence type="ECO:0000256" key="1">
    <source>
        <dbReference type="ARBA" id="ARBA00001946"/>
    </source>
</evidence>
<evidence type="ECO:0000256" key="4">
    <source>
        <dbReference type="ARBA" id="ARBA00011209"/>
    </source>
</evidence>
<protein>
    <recommendedName>
        <fullName evidence="16">Probable phenylalanine--tRNA ligase alpha subunit</fullName>
        <ecNumber evidence="5">6.1.1.20</ecNumber>
    </recommendedName>
    <alternativeName>
        <fullName evidence="14">Phenylalanyl-tRNA synthetase alpha subunit</fullName>
    </alternativeName>
</protein>
<dbReference type="Gene3D" id="3.30.1370.240">
    <property type="match status" value="1"/>
</dbReference>
<evidence type="ECO:0000313" key="19">
    <source>
        <dbReference type="Proteomes" id="UP000016927"/>
    </source>
</evidence>
<dbReference type="PANTHER" id="PTHR11538">
    <property type="entry name" value="PHENYLALANYL-TRNA SYNTHETASE"/>
    <property type="match status" value="1"/>
</dbReference>
<evidence type="ECO:0000256" key="3">
    <source>
        <dbReference type="ARBA" id="ARBA00006703"/>
    </source>
</evidence>
<evidence type="ECO:0000259" key="17">
    <source>
        <dbReference type="PROSITE" id="PS50862"/>
    </source>
</evidence>
<dbReference type="OMA" id="QIEGWVM"/>
<proteinExistence type="inferred from homology"/>
<dbReference type="HOGENOM" id="CLU_025086_2_2_1"/>
<evidence type="ECO:0000256" key="14">
    <source>
        <dbReference type="ARBA" id="ARBA00030612"/>
    </source>
</evidence>
<dbReference type="Pfam" id="PF01409">
    <property type="entry name" value="tRNA-synt_2d"/>
    <property type="match status" value="1"/>
</dbReference>
<evidence type="ECO:0000256" key="6">
    <source>
        <dbReference type="ARBA" id="ARBA00022490"/>
    </source>
</evidence>
<gene>
    <name evidence="18" type="primary">SYFA</name>
    <name evidence="18" type="ORF">NBO_63g0014</name>
</gene>
<evidence type="ECO:0000256" key="11">
    <source>
        <dbReference type="ARBA" id="ARBA00022842"/>
    </source>
</evidence>
<evidence type="ECO:0000256" key="7">
    <source>
        <dbReference type="ARBA" id="ARBA00022598"/>
    </source>
</evidence>
<accession>R0MHR9</accession>
<dbReference type="InterPro" id="IPR040725">
    <property type="entry name" value="PheRS_DBD3"/>
</dbReference>
<keyword evidence="6" id="KW-0963">Cytoplasm</keyword>
<dbReference type="GO" id="GO:0000049">
    <property type="term" value="F:tRNA binding"/>
    <property type="evidence" value="ECO:0007669"/>
    <property type="project" value="InterPro"/>
</dbReference>
<evidence type="ECO:0000256" key="16">
    <source>
        <dbReference type="ARBA" id="ARBA00071799"/>
    </source>
</evidence>
<dbReference type="EC" id="6.1.1.20" evidence="5"/>
<dbReference type="PANTHER" id="PTHR11538:SF40">
    <property type="entry name" value="PHENYLALANINE--TRNA LIGASE ALPHA SUBUNIT"/>
    <property type="match status" value="1"/>
</dbReference>
<evidence type="ECO:0000256" key="2">
    <source>
        <dbReference type="ARBA" id="ARBA00004496"/>
    </source>
</evidence>
<comment type="subunit">
    <text evidence="4">Tetramer of two alpha and two beta subunits.</text>
</comment>
<dbReference type="STRING" id="578461.R0MHR9"/>
<keyword evidence="12" id="KW-0648">Protein biosynthesis</keyword>
<dbReference type="Gene3D" id="3.30.930.10">
    <property type="entry name" value="Bira Bifunctional Protein, Domain 2"/>
    <property type="match status" value="1"/>
</dbReference>
<keyword evidence="19" id="KW-1185">Reference proteome</keyword>
<dbReference type="Gene3D" id="1.10.10.2320">
    <property type="match status" value="1"/>
</dbReference>
<evidence type="ECO:0000256" key="5">
    <source>
        <dbReference type="ARBA" id="ARBA00012814"/>
    </source>
</evidence>
<dbReference type="NCBIfam" id="TIGR00468">
    <property type="entry name" value="pheS"/>
    <property type="match status" value="1"/>
</dbReference>
<dbReference type="Gene3D" id="1.10.10.2330">
    <property type="match status" value="1"/>
</dbReference>
<comment type="cofactor">
    <cofactor evidence="1">
        <name>Mg(2+)</name>
        <dbReference type="ChEBI" id="CHEBI:18420"/>
    </cofactor>
</comment>
<dbReference type="GO" id="GO:0046872">
    <property type="term" value="F:metal ion binding"/>
    <property type="evidence" value="ECO:0007669"/>
    <property type="project" value="UniProtKB-KW"/>
</dbReference>
<name>R0MHR9_NOSB1</name>
<evidence type="ECO:0000256" key="13">
    <source>
        <dbReference type="ARBA" id="ARBA00023146"/>
    </source>
</evidence>
<dbReference type="AlphaFoldDB" id="R0MHR9"/>
<dbReference type="GO" id="GO:0005829">
    <property type="term" value="C:cytosol"/>
    <property type="evidence" value="ECO:0007669"/>
    <property type="project" value="TreeGrafter"/>
</dbReference>
<keyword evidence="10" id="KW-0067">ATP-binding</keyword>
<evidence type="ECO:0000256" key="9">
    <source>
        <dbReference type="ARBA" id="ARBA00022741"/>
    </source>
</evidence>
<evidence type="ECO:0000256" key="12">
    <source>
        <dbReference type="ARBA" id="ARBA00022917"/>
    </source>
</evidence>
<dbReference type="GO" id="GO:0009328">
    <property type="term" value="C:phenylalanine-tRNA ligase complex"/>
    <property type="evidence" value="ECO:0007669"/>
    <property type="project" value="TreeGrafter"/>
</dbReference>
<keyword evidence="8" id="KW-0479">Metal-binding</keyword>
<evidence type="ECO:0000256" key="10">
    <source>
        <dbReference type="ARBA" id="ARBA00022840"/>
    </source>
</evidence>
<keyword evidence="11" id="KW-0460">Magnesium</keyword>
<dbReference type="CDD" id="cd00496">
    <property type="entry name" value="PheRS_alpha_core"/>
    <property type="match status" value="1"/>
</dbReference>
<dbReference type="InterPro" id="IPR006195">
    <property type="entry name" value="aa-tRNA-synth_II"/>
</dbReference>
<reference evidence="18 19" key="1">
    <citation type="journal article" date="2013" name="BMC Genomics">
        <title>Comparative genomics of parasitic silkworm microsporidia reveal an association between genome expansion and host adaptation.</title>
        <authorList>
            <person name="Pan G."/>
            <person name="Xu J."/>
            <person name="Li T."/>
            <person name="Xia Q."/>
            <person name="Liu S.L."/>
            <person name="Zhang G."/>
            <person name="Li S."/>
            <person name="Li C."/>
            <person name="Liu H."/>
            <person name="Yang L."/>
            <person name="Liu T."/>
            <person name="Zhang X."/>
            <person name="Wu Z."/>
            <person name="Fan W."/>
            <person name="Dang X."/>
            <person name="Xiang H."/>
            <person name="Tao M."/>
            <person name="Li Y."/>
            <person name="Hu J."/>
            <person name="Li Z."/>
            <person name="Lin L."/>
            <person name="Luo J."/>
            <person name="Geng L."/>
            <person name="Wang L."/>
            <person name="Long M."/>
            <person name="Wan Y."/>
            <person name="He N."/>
            <person name="Zhang Z."/>
            <person name="Lu C."/>
            <person name="Keeling P.J."/>
            <person name="Wang J."/>
            <person name="Xiang Z."/>
            <person name="Zhou Z."/>
        </authorList>
    </citation>
    <scope>NUCLEOTIDE SEQUENCE [LARGE SCALE GENOMIC DNA]</scope>
    <source>
        <strain evidence="19">CQ1 / CVCC 102059</strain>
    </source>
</reference>
<keyword evidence="9" id="KW-0547">Nucleotide-binding</keyword>
<dbReference type="FunFam" id="3.30.930.10:FF:000178">
    <property type="entry name" value="Phenylalanyl-tRNA synthetase subunit alpha"/>
    <property type="match status" value="1"/>
</dbReference>
<comment type="catalytic activity">
    <reaction evidence="15">
        <text>tRNA(Phe) + L-phenylalanine + ATP = L-phenylalanyl-tRNA(Phe) + AMP + diphosphate + H(+)</text>
        <dbReference type="Rhea" id="RHEA:19413"/>
        <dbReference type="Rhea" id="RHEA-COMP:9668"/>
        <dbReference type="Rhea" id="RHEA-COMP:9699"/>
        <dbReference type="ChEBI" id="CHEBI:15378"/>
        <dbReference type="ChEBI" id="CHEBI:30616"/>
        <dbReference type="ChEBI" id="CHEBI:33019"/>
        <dbReference type="ChEBI" id="CHEBI:58095"/>
        <dbReference type="ChEBI" id="CHEBI:78442"/>
        <dbReference type="ChEBI" id="CHEBI:78531"/>
        <dbReference type="ChEBI" id="CHEBI:456215"/>
        <dbReference type="EC" id="6.1.1.20"/>
    </reaction>
</comment>
<comment type="similarity">
    <text evidence="3">Belongs to the class-II aminoacyl-tRNA synthetase family. Phe-tRNA synthetase alpha subunit type 2 subfamily.</text>
</comment>
<dbReference type="InterPro" id="IPR004529">
    <property type="entry name" value="Phe-tRNA-synth_IIc_asu"/>
</dbReference>
<feature type="domain" description="Aminoacyl-transfer RNA synthetases class-II family profile" evidence="17">
    <location>
        <begin position="208"/>
        <end position="458"/>
    </location>
</feature>
<dbReference type="EMBL" id="KB908971">
    <property type="protein sequence ID" value="EOB13695.1"/>
    <property type="molecule type" value="Genomic_DNA"/>
</dbReference>
<dbReference type="SUPFAM" id="SSF55681">
    <property type="entry name" value="Class II aaRS and biotin synthetases"/>
    <property type="match status" value="1"/>
</dbReference>
<keyword evidence="7" id="KW-0436">Ligase</keyword>
<dbReference type="InterPro" id="IPR045864">
    <property type="entry name" value="aa-tRNA-synth_II/BPL/LPL"/>
</dbReference>